<evidence type="ECO:0000256" key="6">
    <source>
        <dbReference type="ARBA" id="ARBA00022692"/>
    </source>
</evidence>
<evidence type="ECO:0000256" key="9">
    <source>
        <dbReference type="ARBA" id="ARBA00022833"/>
    </source>
</evidence>
<evidence type="ECO:0000256" key="4">
    <source>
        <dbReference type="ARBA" id="ARBA00018980"/>
    </source>
</evidence>
<evidence type="ECO:0000256" key="15">
    <source>
        <dbReference type="PIRNR" id="PIRNR038074"/>
    </source>
</evidence>
<keyword evidence="10" id="KW-0653">Protein transport</keyword>
<dbReference type="SUPFAM" id="SSF57850">
    <property type="entry name" value="RING/U-box"/>
    <property type="match status" value="1"/>
</dbReference>
<dbReference type="InterPro" id="IPR006845">
    <property type="entry name" value="Pex_N"/>
</dbReference>
<feature type="domain" description="Pex N-terminal" evidence="16">
    <location>
        <begin position="33"/>
        <end position="243"/>
    </location>
</feature>
<gene>
    <name evidence="17" type="ORF">B4U80_11199</name>
</gene>
<reference evidence="17 18" key="1">
    <citation type="journal article" date="2018" name="Gigascience">
        <title>Genomes of trombidid mites reveal novel predicted allergens and laterally-transferred genes associated with secondary metabolism.</title>
        <authorList>
            <person name="Dong X."/>
            <person name="Chaisiri K."/>
            <person name="Xia D."/>
            <person name="Armstrong S.D."/>
            <person name="Fang Y."/>
            <person name="Donnelly M.J."/>
            <person name="Kadowaki T."/>
            <person name="McGarry J.W."/>
            <person name="Darby A.C."/>
            <person name="Makepeace B.L."/>
        </authorList>
    </citation>
    <scope>NUCLEOTIDE SEQUENCE [LARGE SCALE GENOMIC DNA]</scope>
    <source>
        <strain evidence="17">UoL-UT</strain>
    </source>
</reference>
<evidence type="ECO:0000313" key="18">
    <source>
        <dbReference type="Proteomes" id="UP000288716"/>
    </source>
</evidence>
<evidence type="ECO:0000259" key="16">
    <source>
        <dbReference type="Pfam" id="PF04757"/>
    </source>
</evidence>
<keyword evidence="5" id="KW-0813">Transport</keyword>
<evidence type="ECO:0000256" key="12">
    <source>
        <dbReference type="ARBA" id="ARBA00023136"/>
    </source>
</evidence>
<dbReference type="PIRSF" id="PIRSF038074">
    <property type="entry name" value="Peroxisome_assembly_p12"/>
    <property type="match status" value="1"/>
</dbReference>
<dbReference type="GO" id="GO:0006513">
    <property type="term" value="P:protein monoubiquitination"/>
    <property type="evidence" value="ECO:0007669"/>
    <property type="project" value="TreeGrafter"/>
</dbReference>
<dbReference type="CDD" id="cd16451">
    <property type="entry name" value="mRING_PEX12"/>
    <property type="match status" value="1"/>
</dbReference>
<dbReference type="Gene3D" id="3.30.40.10">
    <property type="entry name" value="Zinc/RING finger domain, C3HC4 (zinc finger)"/>
    <property type="match status" value="1"/>
</dbReference>
<keyword evidence="18" id="KW-1185">Reference proteome</keyword>
<protein>
    <recommendedName>
        <fullName evidence="4 15">Peroxisome assembly protein 12</fullName>
    </recommendedName>
    <alternativeName>
        <fullName evidence="14 15">Peroxin-12</fullName>
    </alternativeName>
</protein>
<dbReference type="EMBL" id="NCKV01000465">
    <property type="protein sequence ID" value="RWS30549.1"/>
    <property type="molecule type" value="Genomic_DNA"/>
</dbReference>
<keyword evidence="13 15" id="KW-0576">Peroxisome</keyword>
<dbReference type="VEuPathDB" id="VectorBase:LDEU001489"/>
<evidence type="ECO:0000256" key="11">
    <source>
        <dbReference type="ARBA" id="ARBA00022989"/>
    </source>
</evidence>
<evidence type="ECO:0000256" key="5">
    <source>
        <dbReference type="ARBA" id="ARBA00022448"/>
    </source>
</evidence>
<evidence type="ECO:0000256" key="10">
    <source>
        <dbReference type="ARBA" id="ARBA00022927"/>
    </source>
</evidence>
<keyword evidence="8" id="KW-0863">Zinc-finger</keyword>
<comment type="similarity">
    <text evidence="3 15">Belongs to the pex2/pex10/pex12 family.</text>
</comment>
<dbReference type="Proteomes" id="UP000288716">
    <property type="component" value="Unassembled WGS sequence"/>
</dbReference>
<comment type="function">
    <text evidence="15">Component of a retrotranslocation channel required for peroxisome organization by mediating export of the PEX5 receptor from peroxisomes to the cytosol, thereby promoting PEX5 recycling.</text>
</comment>
<dbReference type="Pfam" id="PF04757">
    <property type="entry name" value="Pex2_Pex12"/>
    <property type="match status" value="1"/>
</dbReference>
<dbReference type="OrthoDB" id="107372at2759"/>
<evidence type="ECO:0000256" key="7">
    <source>
        <dbReference type="ARBA" id="ARBA00022723"/>
    </source>
</evidence>
<dbReference type="PANTHER" id="PTHR12888">
    <property type="entry name" value="PEROXISOME ASSEMBLY PROTEIN 12 PEROXIN-12"/>
    <property type="match status" value="1"/>
</dbReference>
<dbReference type="GO" id="GO:0008270">
    <property type="term" value="F:zinc ion binding"/>
    <property type="evidence" value="ECO:0007669"/>
    <property type="project" value="UniProtKB-KW"/>
</dbReference>
<keyword evidence="6" id="KW-0812">Transmembrane</keyword>
<name>A0A443SSR6_9ACAR</name>
<comment type="pathway">
    <text evidence="2">Protein modification; protein ubiquitination.</text>
</comment>
<keyword evidence="7" id="KW-0479">Metal-binding</keyword>
<dbReference type="GO" id="GO:0005778">
    <property type="term" value="C:peroxisomal membrane"/>
    <property type="evidence" value="ECO:0007669"/>
    <property type="project" value="UniProtKB-SubCell"/>
</dbReference>
<dbReference type="GO" id="GO:0016558">
    <property type="term" value="P:protein import into peroxisome matrix"/>
    <property type="evidence" value="ECO:0007669"/>
    <property type="project" value="UniProtKB-UniRule"/>
</dbReference>
<accession>A0A443SSR6</accession>
<organism evidence="17 18">
    <name type="scientific">Leptotrombidium deliense</name>
    <dbReference type="NCBI Taxonomy" id="299467"/>
    <lineage>
        <taxon>Eukaryota</taxon>
        <taxon>Metazoa</taxon>
        <taxon>Ecdysozoa</taxon>
        <taxon>Arthropoda</taxon>
        <taxon>Chelicerata</taxon>
        <taxon>Arachnida</taxon>
        <taxon>Acari</taxon>
        <taxon>Acariformes</taxon>
        <taxon>Trombidiformes</taxon>
        <taxon>Prostigmata</taxon>
        <taxon>Anystina</taxon>
        <taxon>Parasitengona</taxon>
        <taxon>Trombiculoidea</taxon>
        <taxon>Trombiculidae</taxon>
        <taxon>Leptotrombidium</taxon>
    </lineage>
</organism>
<dbReference type="GO" id="GO:0004842">
    <property type="term" value="F:ubiquitin-protein transferase activity"/>
    <property type="evidence" value="ECO:0007669"/>
    <property type="project" value="TreeGrafter"/>
</dbReference>
<evidence type="ECO:0000256" key="3">
    <source>
        <dbReference type="ARBA" id="ARBA00008704"/>
    </source>
</evidence>
<evidence type="ECO:0000256" key="1">
    <source>
        <dbReference type="ARBA" id="ARBA00004585"/>
    </source>
</evidence>
<dbReference type="PANTHER" id="PTHR12888:SF0">
    <property type="entry name" value="PEROXISOME ASSEMBLY PROTEIN 12"/>
    <property type="match status" value="1"/>
</dbReference>
<proteinExistence type="inferred from homology"/>
<evidence type="ECO:0000256" key="13">
    <source>
        <dbReference type="ARBA" id="ARBA00023140"/>
    </source>
</evidence>
<comment type="subcellular location">
    <subcellularLocation>
        <location evidence="1">Peroxisome membrane</location>
        <topology evidence="1">Multi-pass membrane protein</topology>
    </subcellularLocation>
</comment>
<comment type="caution">
    <text evidence="17">The sequence shown here is derived from an EMBL/GenBank/DDBJ whole genome shotgun (WGS) entry which is preliminary data.</text>
</comment>
<keyword evidence="9" id="KW-0862">Zinc</keyword>
<dbReference type="InterPro" id="IPR017375">
    <property type="entry name" value="PEX12"/>
</dbReference>
<dbReference type="STRING" id="299467.A0A443SSR6"/>
<evidence type="ECO:0000256" key="14">
    <source>
        <dbReference type="ARBA" id="ARBA00029692"/>
    </source>
</evidence>
<evidence type="ECO:0000256" key="2">
    <source>
        <dbReference type="ARBA" id="ARBA00004906"/>
    </source>
</evidence>
<keyword evidence="12 15" id="KW-0472">Membrane</keyword>
<evidence type="ECO:0000313" key="17">
    <source>
        <dbReference type="EMBL" id="RWS30549.1"/>
    </source>
</evidence>
<dbReference type="GO" id="GO:1990429">
    <property type="term" value="C:peroxisomal importomer complex"/>
    <property type="evidence" value="ECO:0007669"/>
    <property type="project" value="TreeGrafter"/>
</dbReference>
<evidence type="ECO:0000256" key="8">
    <source>
        <dbReference type="ARBA" id="ARBA00022771"/>
    </source>
</evidence>
<sequence>MAEFGAHLTTRNNLKFSKPSIFESLAEDNLCTGLKSAFHYLSKIAAQSNPGKYSLIYEHFDEFYLLFDTLVQFTHLYVYKASFAEKVYGLRRIDKSGDLTLKNTVKSLFWLVSFPYLRSKLNTFYEKLSRDEFNGKLRRDRNKNAYLFIKVFPLLNSLWELTLLIHQITYAVQQGKNHSPLLTLSGVELVVFSQEAHESLKELNIVSRIGDLSIRFAKWIAKCFGYGLSFGAFFLQFLDYWYTRESLSPIFMSLPIPPPPKKFLSDVSCTQCPLCLGKRNQDTVLRTSGFVFCYDCIFRYVNENGKCPVSGFYSNINHLLKLFPPEK</sequence>
<keyword evidence="11" id="KW-1133">Transmembrane helix</keyword>
<dbReference type="AlphaFoldDB" id="A0A443SSR6"/>
<dbReference type="InterPro" id="IPR013083">
    <property type="entry name" value="Znf_RING/FYVE/PHD"/>
</dbReference>